<feature type="region of interest" description="Disordered" evidence="2">
    <location>
        <begin position="92"/>
        <end position="142"/>
    </location>
</feature>
<gene>
    <name evidence="4" type="ORF">C9I47_2149</name>
</gene>
<name>A0A2U9T8D5_9GAMM</name>
<feature type="domain" description="LysM" evidence="3">
    <location>
        <begin position="49"/>
        <end position="93"/>
    </location>
</feature>
<dbReference type="EMBL" id="CP029843">
    <property type="protein sequence ID" value="AWV07832.1"/>
    <property type="molecule type" value="Genomic_DNA"/>
</dbReference>
<evidence type="ECO:0000256" key="2">
    <source>
        <dbReference type="SAM" id="MobiDB-lite"/>
    </source>
</evidence>
<dbReference type="AlphaFoldDB" id="A0A2U9T8D5"/>
<proteinExistence type="inferred from homology"/>
<evidence type="ECO:0000313" key="4">
    <source>
        <dbReference type="EMBL" id="AWV07832.1"/>
    </source>
</evidence>
<dbReference type="SUPFAM" id="SSF51261">
    <property type="entry name" value="Duplicated hybrid motif"/>
    <property type="match status" value="1"/>
</dbReference>
<dbReference type="GO" id="GO:0009279">
    <property type="term" value="C:cell outer membrane"/>
    <property type="evidence" value="ECO:0007669"/>
    <property type="project" value="TreeGrafter"/>
</dbReference>
<dbReference type="KEGG" id="lmb:C9I47_2149"/>
<feature type="region of interest" description="Disordered" evidence="2">
    <location>
        <begin position="152"/>
        <end position="171"/>
    </location>
</feature>
<protein>
    <submittedName>
        <fullName evidence="4">Membrane protein</fullName>
    </submittedName>
</protein>
<keyword evidence="5" id="KW-1185">Reference proteome</keyword>
<dbReference type="Pfam" id="PF01476">
    <property type="entry name" value="LysM"/>
    <property type="match status" value="1"/>
</dbReference>
<organism evidence="4 5">
    <name type="scientific">Marilutibacter maris</name>
    <dbReference type="NCBI Taxonomy" id="1605891"/>
    <lineage>
        <taxon>Bacteria</taxon>
        <taxon>Pseudomonadati</taxon>
        <taxon>Pseudomonadota</taxon>
        <taxon>Gammaproteobacteria</taxon>
        <taxon>Lysobacterales</taxon>
        <taxon>Lysobacteraceae</taxon>
        <taxon>Marilutibacter</taxon>
    </lineage>
</organism>
<dbReference type="Gene3D" id="2.70.70.10">
    <property type="entry name" value="Glucose Permease (Domain IIA)"/>
    <property type="match status" value="1"/>
</dbReference>
<evidence type="ECO:0000256" key="1">
    <source>
        <dbReference type="ARBA" id="ARBA00038420"/>
    </source>
</evidence>
<comment type="similarity">
    <text evidence="1">Belongs to the E.coli NlpD/Haemophilus LppB family.</text>
</comment>
<dbReference type="Pfam" id="PF01551">
    <property type="entry name" value="Peptidase_M23"/>
    <property type="match status" value="1"/>
</dbReference>
<feature type="compositionally biased region" description="Low complexity" evidence="2">
    <location>
        <begin position="101"/>
        <end position="136"/>
    </location>
</feature>
<dbReference type="PROSITE" id="PS51782">
    <property type="entry name" value="LYSM"/>
    <property type="match status" value="1"/>
</dbReference>
<evidence type="ECO:0000313" key="5">
    <source>
        <dbReference type="Proteomes" id="UP000249447"/>
    </source>
</evidence>
<dbReference type="OrthoDB" id="9795421at2"/>
<dbReference type="InterPro" id="IPR036779">
    <property type="entry name" value="LysM_dom_sf"/>
</dbReference>
<dbReference type="Proteomes" id="UP000249447">
    <property type="component" value="Chromosome"/>
</dbReference>
<sequence>MTMTPYSILQRAALCALIGLGVAACSSSVVRESGSGAGPVAVSKPKPGASVVVRRGDNLYRIATDNGITLRDLAAWNGIAAPYTIHPGQRLRLYPSGGQSGSTATASRPSSGRRPGASTSSGSRPATAPATTPAAPVNSGLSWRWPADGELISRFSGGDPTKQGVDIAGRSGAPVRSAGDGVVVYSGAGLVGYGELIIIKHNDQWLSAYGHNRNRLVAEGAVVKSGQQIAEMGRSGADRDMLHFEIRYNGKPVDPLQYLPRR</sequence>
<dbReference type="InterPro" id="IPR018392">
    <property type="entry name" value="LysM"/>
</dbReference>
<dbReference type="PANTHER" id="PTHR21666:SF263">
    <property type="entry name" value="MUREIN HYDROLASE ACTIVATOR NLPD"/>
    <property type="match status" value="1"/>
</dbReference>
<dbReference type="SMART" id="SM00257">
    <property type="entry name" value="LysM"/>
    <property type="match status" value="1"/>
</dbReference>
<dbReference type="InterPro" id="IPR016047">
    <property type="entry name" value="M23ase_b-sheet_dom"/>
</dbReference>
<dbReference type="GO" id="GO:0032153">
    <property type="term" value="C:cell division site"/>
    <property type="evidence" value="ECO:0007669"/>
    <property type="project" value="TreeGrafter"/>
</dbReference>
<dbReference type="CDD" id="cd00118">
    <property type="entry name" value="LysM"/>
    <property type="match status" value="1"/>
</dbReference>
<dbReference type="Gene3D" id="3.10.350.10">
    <property type="entry name" value="LysM domain"/>
    <property type="match status" value="1"/>
</dbReference>
<dbReference type="PANTHER" id="PTHR21666">
    <property type="entry name" value="PEPTIDASE-RELATED"/>
    <property type="match status" value="1"/>
</dbReference>
<reference evidence="4 5" key="1">
    <citation type="submission" date="2018-05" db="EMBL/GenBank/DDBJ databases">
        <title>The complete genome of Lysobacter maris HZ9B, a marine bacterium antagonistic against terrestrial plant pathogens.</title>
        <authorList>
            <person name="Zhang X.-Q."/>
        </authorList>
    </citation>
    <scope>NUCLEOTIDE SEQUENCE [LARGE SCALE GENOMIC DNA]</scope>
    <source>
        <strain evidence="4 5">HZ9B</strain>
    </source>
</reference>
<evidence type="ECO:0000259" key="3">
    <source>
        <dbReference type="PROSITE" id="PS51782"/>
    </source>
</evidence>
<accession>A0A2U9T8D5</accession>
<dbReference type="CDD" id="cd12797">
    <property type="entry name" value="M23_peptidase"/>
    <property type="match status" value="1"/>
</dbReference>
<dbReference type="RefSeq" id="WP_111266916.1">
    <property type="nucleotide sequence ID" value="NZ_CP029843.1"/>
</dbReference>
<dbReference type="InterPro" id="IPR050570">
    <property type="entry name" value="Cell_wall_metabolism_enzyme"/>
</dbReference>
<dbReference type="InterPro" id="IPR011055">
    <property type="entry name" value="Dup_hybrid_motif"/>
</dbReference>
<dbReference type="GO" id="GO:0004222">
    <property type="term" value="F:metalloendopeptidase activity"/>
    <property type="evidence" value="ECO:0007669"/>
    <property type="project" value="TreeGrafter"/>
</dbReference>